<gene>
    <name evidence="1" type="ORF">DFH08DRAFT_677814</name>
</gene>
<evidence type="ECO:0000313" key="2">
    <source>
        <dbReference type="Proteomes" id="UP001218218"/>
    </source>
</evidence>
<comment type="caution">
    <text evidence="1">The sequence shown here is derived from an EMBL/GenBank/DDBJ whole genome shotgun (WGS) entry which is preliminary data.</text>
</comment>
<evidence type="ECO:0000313" key="1">
    <source>
        <dbReference type="EMBL" id="KAJ7367685.1"/>
    </source>
</evidence>
<dbReference type="AlphaFoldDB" id="A0AAD7ATG6"/>
<dbReference type="EMBL" id="JARIHO010000001">
    <property type="protein sequence ID" value="KAJ7367685.1"/>
    <property type="molecule type" value="Genomic_DNA"/>
</dbReference>
<keyword evidence="2" id="KW-1185">Reference proteome</keyword>
<proteinExistence type="predicted"/>
<sequence>MKDGFTLLDACPAGGVEEWGAAVEIWARLEEAYGFQSSSAALPSKPGLRPAEVGQWIKYGRSTTKETKVDDHRKLSTQWGKWWTSLAPEWREKDASGQLKIGGDVGEWGTLAHPGANGILTVLLPLVWWRRAEGSELATDEWVTAVRDVR</sequence>
<protein>
    <submittedName>
        <fullName evidence="1">Uncharacterized protein</fullName>
    </submittedName>
</protein>
<organism evidence="1 2">
    <name type="scientific">Mycena albidolilacea</name>
    <dbReference type="NCBI Taxonomy" id="1033008"/>
    <lineage>
        <taxon>Eukaryota</taxon>
        <taxon>Fungi</taxon>
        <taxon>Dikarya</taxon>
        <taxon>Basidiomycota</taxon>
        <taxon>Agaricomycotina</taxon>
        <taxon>Agaricomycetes</taxon>
        <taxon>Agaricomycetidae</taxon>
        <taxon>Agaricales</taxon>
        <taxon>Marasmiineae</taxon>
        <taxon>Mycenaceae</taxon>
        <taxon>Mycena</taxon>
    </lineage>
</organism>
<accession>A0AAD7ATG6</accession>
<name>A0AAD7ATG6_9AGAR</name>
<dbReference type="Proteomes" id="UP001218218">
    <property type="component" value="Unassembled WGS sequence"/>
</dbReference>
<reference evidence="1" key="1">
    <citation type="submission" date="2023-03" db="EMBL/GenBank/DDBJ databases">
        <title>Massive genome expansion in bonnet fungi (Mycena s.s.) driven by repeated elements and novel gene families across ecological guilds.</title>
        <authorList>
            <consortium name="Lawrence Berkeley National Laboratory"/>
            <person name="Harder C.B."/>
            <person name="Miyauchi S."/>
            <person name="Viragh M."/>
            <person name="Kuo A."/>
            <person name="Thoen E."/>
            <person name="Andreopoulos B."/>
            <person name="Lu D."/>
            <person name="Skrede I."/>
            <person name="Drula E."/>
            <person name="Henrissat B."/>
            <person name="Morin E."/>
            <person name="Kohler A."/>
            <person name="Barry K."/>
            <person name="LaButti K."/>
            <person name="Morin E."/>
            <person name="Salamov A."/>
            <person name="Lipzen A."/>
            <person name="Mereny Z."/>
            <person name="Hegedus B."/>
            <person name="Baldrian P."/>
            <person name="Stursova M."/>
            <person name="Weitz H."/>
            <person name="Taylor A."/>
            <person name="Grigoriev I.V."/>
            <person name="Nagy L.G."/>
            <person name="Martin F."/>
            <person name="Kauserud H."/>
        </authorList>
    </citation>
    <scope>NUCLEOTIDE SEQUENCE</scope>
    <source>
        <strain evidence="1">CBHHK002</strain>
    </source>
</reference>